<evidence type="ECO:0000256" key="1">
    <source>
        <dbReference type="SAM" id="MobiDB-lite"/>
    </source>
</evidence>
<gene>
    <name evidence="2" type="ORF">IOE58_13960</name>
</gene>
<sequence length="53" mass="5742">MEPCLLTPPPRLRYLPGGAEPLLVVGSRSGMVYRPKPDLSPAMPEPDTPQVLT</sequence>
<name>A0ABR9W770_9MICO</name>
<reference evidence="2 3" key="1">
    <citation type="submission" date="2020-10" db="EMBL/GenBank/DDBJ databases">
        <title>Draft genome and description of Brachybacterium epidermidis sp nov.</title>
        <authorList>
            <person name="Boxberger M."/>
            <person name="La Scola B."/>
        </authorList>
    </citation>
    <scope>NUCLEOTIDE SEQUENCE [LARGE SCALE GENOMIC DNA]</scope>
    <source>
        <strain evidence="2 3">Marseille-Q2903</strain>
    </source>
</reference>
<protein>
    <submittedName>
        <fullName evidence="2">Uncharacterized protein</fullName>
    </submittedName>
</protein>
<keyword evidence="3" id="KW-1185">Reference proteome</keyword>
<evidence type="ECO:0000313" key="3">
    <source>
        <dbReference type="Proteomes" id="UP000644727"/>
    </source>
</evidence>
<dbReference type="EMBL" id="JADEYR010000027">
    <property type="protein sequence ID" value="MBE9405225.1"/>
    <property type="molecule type" value="Genomic_DNA"/>
</dbReference>
<proteinExistence type="predicted"/>
<dbReference type="Proteomes" id="UP000644727">
    <property type="component" value="Unassembled WGS sequence"/>
</dbReference>
<feature type="non-terminal residue" evidence="2">
    <location>
        <position position="53"/>
    </location>
</feature>
<evidence type="ECO:0000313" key="2">
    <source>
        <dbReference type="EMBL" id="MBE9405225.1"/>
    </source>
</evidence>
<comment type="caution">
    <text evidence="2">The sequence shown here is derived from an EMBL/GenBank/DDBJ whole genome shotgun (WGS) entry which is preliminary data.</text>
</comment>
<feature type="region of interest" description="Disordered" evidence="1">
    <location>
        <begin position="33"/>
        <end position="53"/>
    </location>
</feature>
<organism evidence="2 3">
    <name type="scientific">Brachybacterium epidermidis</name>
    <dbReference type="NCBI Taxonomy" id="2781983"/>
    <lineage>
        <taxon>Bacteria</taxon>
        <taxon>Bacillati</taxon>
        <taxon>Actinomycetota</taxon>
        <taxon>Actinomycetes</taxon>
        <taxon>Micrococcales</taxon>
        <taxon>Dermabacteraceae</taxon>
        <taxon>Brachybacterium</taxon>
    </lineage>
</organism>
<accession>A0ABR9W770</accession>